<dbReference type="InterPro" id="IPR051532">
    <property type="entry name" value="Ester_Hydrolysis_Enzymes"/>
</dbReference>
<comment type="caution">
    <text evidence="3">The sequence shown here is derived from an EMBL/GenBank/DDBJ whole genome shotgun (WGS) entry which is preliminary data.</text>
</comment>
<evidence type="ECO:0000259" key="2">
    <source>
        <dbReference type="Pfam" id="PF13472"/>
    </source>
</evidence>
<dbReference type="PANTHER" id="PTHR30383">
    <property type="entry name" value="THIOESTERASE 1/PROTEASE 1/LYSOPHOSPHOLIPASE L1"/>
    <property type="match status" value="1"/>
</dbReference>
<dbReference type="SUPFAM" id="SSF52266">
    <property type="entry name" value="SGNH hydrolase"/>
    <property type="match status" value="1"/>
</dbReference>
<evidence type="ECO:0000256" key="1">
    <source>
        <dbReference type="SAM" id="MobiDB-lite"/>
    </source>
</evidence>
<evidence type="ECO:0000313" key="3">
    <source>
        <dbReference type="EMBL" id="CAH0377416.1"/>
    </source>
</evidence>
<gene>
    <name evidence="3" type="ORF">PECAL_5P19670</name>
</gene>
<dbReference type="Gene3D" id="3.40.50.1110">
    <property type="entry name" value="SGNH hydrolase"/>
    <property type="match status" value="1"/>
</dbReference>
<evidence type="ECO:0000313" key="4">
    <source>
        <dbReference type="Proteomes" id="UP000789595"/>
    </source>
</evidence>
<dbReference type="Pfam" id="PF13472">
    <property type="entry name" value="Lipase_GDSL_2"/>
    <property type="match status" value="1"/>
</dbReference>
<proteinExistence type="predicted"/>
<dbReference type="Proteomes" id="UP000789595">
    <property type="component" value="Unassembled WGS sequence"/>
</dbReference>
<protein>
    <recommendedName>
        <fullName evidence="2">SGNH hydrolase-type esterase domain-containing protein</fullName>
    </recommendedName>
</protein>
<dbReference type="AlphaFoldDB" id="A0A8J2T0Y4"/>
<dbReference type="OrthoDB" id="408760at2759"/>
<dbReference type="EMBL" id="CAKKNE010000005">
    <property type="protein sequence ID" value="CAH0377416.1"/>
    <property type="molecule type" value="Genomic_DNA"/>
</dbReference>
<reference evidence="3" key="1">
    <citation type="submission" date="2021-11" db="EMBL/GenBank/DDBJ databases">
        <authorList>
            <consortium name="Genoscope - CEA"/>
            <person name="William W."/>
        </authorList>
    </citation>
    <scope>NUCLEOTIDE SEQUENCE</scope>
</reference>
<sequence length="236" mass="25625">MRIVCLGDSLTSGYSQGEDKYPYGAILQKLLDKECGKGKHEVITCGNNGETAVSMAKRYAVTTEIAERRRLPPKLFVILAGTNDLLAYPQIEEEKIVGALAAMVDQTAVESAVAVVCTVPRMPAPEERSPDFGLTKRRYRLNELIVEKFGEDRVVDTSSLDAFEDDGLHLTKRGYAELAKLVYPVCRAAMKRCRPSKKTTAPAPTPTPKTEAAPTPKTAPAPDATPAVKKLQAAYG</sequence>
<dbReference type="CDD" id="cd00229">
    <property type="entry name" value="SGNH_hydrolase"/>
    <property type="match status" value="1"/>
</dbReference>
<name>A0A8J2T0Y4_9STRA</name>
<feature type="compositionally biased region" description="Low complexity" evidence="1">
    <location>
        <begin position="198"/>
        <end position="230"/>
    </location>
</feature>
<dbReference type="GO" id="GO:0004622">
    <property type="term" value="F:phosphatidylcholine lysophospholipase activity"/>
    <property type="evidence" value="ECO:0007669"/>
    <property type="project" value="TreeGrafter"/>
</dbReference>
<organism evidence="3 4">
    <name type="scientific">Pelagomonas calceolata</name>
    <dbReference type="NCBI Taxonomy" id="35677"/>
    <lineage>
        <taxon>Eukaryota</taxon>
        <taxon>Sar</taxon>
        <taxon>Stramenopiles</taxon>
        <taxon>Ochrophyta</taxon>
        <taxon>Pelagophyceae</taxon>
        <taxon>Pelagomonadales</taxon>
        <taxon>Pelagomonadaceae</taxon>
        <taxon>Pelagomonas</taxon>
    </lineage>
</organism>
<feature type="region of interest" description="Disordered" evidence="1">
    <location>
        <begin position="194"/>
        <end position="236"/>
    </location>
</feature>
<dbReference type="PANTHER" id="PTHR30383:SF5">
    <property type="entry name" value="SGNH HYDROLASE-TYPE ESTERASE DOMAIN-CONTAINING PROTEIN"/>
    <property type="match status" value="1"/>
</dbReference>
<dbReference type="InterPro" id="IPR036514">
    <property type="entry name" value="SGNH_hydro_sf"/>
</dbReference>
<accession>A0A8J2T0Y4</accession>
<dbReference type="InterPro" id="IPR013830">
    <property type="entry name" value="SGNH_hydro"/>
</dbReference>
<feature type="domain" description="SGNH hydrolase-type esterase" evidence="2">
    <location>
        <begin position="5"/>
        <end position="176"/>
    </location>
</feature>
<keyword evidence="4" id="KW-1185">Reference proteome</keyword>